<protein>
    <submittedName>
        <fullName evidence="2">Putative GH25 family protein</fullName>
    </submittedName>
</protein>
<name>A0A3E0EJR6_9FLAO</name>
<dbReference type="Proteomes" id="UP000257136">
    <property type="component" value="Unassembled WGS sequence"/>
</dbReference>
<comment type="caution">
    <text evidence="2">The sequence shown here is derived from an EMBL/GenBank/DDBJ whole genome shotgun (WGS) entry which is preliminary data.</text>
</comment>
<evidence type="ECO:0000313" key="3">
    <source>
        <dbReference type="Proteomes" id="UP000257136"/>
    </source>
</evidence>
<evidence type="ECO:0000256" key="1">
    <source>
        <dbReference type="SAM" id="SignalP"/>
    </source>
</evidence>
<gene>
    <name evidence="2" type="ORF">C8P67_10613</name>
</gene>
<feature type="chain" id="PRO_5017771390" evidence="1">
    <location>
        <begin position="24"/>
        <end position="238"/>
    </location>
</feature>
<evidence type="ECO:0000313" key="2">
    <source>
        <dbReference type="EMBL" id="REG98421.1"/>
    </source>
</evidence>
<dbReference type="AlphaFoldDB" id="A0A3E0EJR6"/>
<sequence>MKKLLSKLALGFVLLLAPMAVNAHNIWLEVKGSGKINDKVQVQLYFGEYGQEAPEKGAKLDRLKDIKIFLIDASGTKSEIAMAQTETHWQGSFDAKTAGTYQIIGINDQGEVRDMSKKHLGFARSISYLKAVYTVKTPEAKEYAVHPLDLTAQKQNDSYLLTAFKDKKQQGALNITIINPEGWVKTVETNEKGQAAFVPNKKGLYLINLEWIDNTKGSFKDKVFENTVNKSVLSLKVE</sequence>
<accession>A0A3E0EJR6</accession>
<keyword evidence="1" id="KW-0732">Signal</keyword>
<keyword evidence="3" id="KW-1185">Reference proteome</keyword>
<feature type="signal peptide" evidence="1">
    <location>
        <begin position="1"/>
        <end position="23"/>
    </location>
</feature>
<organism evidence="2 3">
    <name type="scientific">Flavobacterium aquicola</name>
    <dbReference type="NCBI Taxonomy" id="1682742"/>
    <lineage>
        <taxon>Bacteria</taxon>
        <taxon>Pseudomonadati</taxon>
        <taxon>Bacteroidota</taxon>
        <taxon>Flavobacteriia</taxon>
        <taxon>Flavobacteriales</taxon>
        <taxon>Flavobacteriaceae</taxon>
        <taxon>Flavobacterium</taxon>
    </lineage>
</organism>
<proteinExistence type="predicted"/>
<dbReference type="EMBL" id="QUNI01000006">
    <property type="protein sequence ID" value="REG98421.1"/>
    <property type="molecule type" value="Genomic_DNA"/>
</dbReference>
<reference evidence="2 3" key="1">
    <citation type="submission" date="2018-08" db="EMBL/GenBank/DDBJ databases">
        <title>Genomic Encyclopedia of Archaeal and Bacterial Type Strains, Phase II (KMG-II): from individual species to whole genera.</title>
        <authorList>
            <person name="Goeker M."/>
        </authorList>
    </citation>
    <scope>NUCLEOTIDE SEQUENCE [LARGE SCALE GENOMIC DNA]</scope>
    <source>
        <strain evidence="2 3">DSM 100880</strain>
    </source>
</reference>
<dbReference type="RefSeq" id="WP_115813316.1">
    <property type="nucleotide sequence ID" value="NZ_QUNI01000006.1"/>
</dbReference>
<dbReference type="OrthoDB" id="1345900at2"/>